<dbReference type="Proteomes" id="UP000189670">
    <property type="component" value="Unassembled WGS sequence"/>
</dbReference>
<evidence type="ECO:0000256" key="1">
    <source>
        <dbReference type="SAM" id="SignalP"/>
    </source>
</evidence>
<dbReference type="AlphaFoldDB" id="A0A1V1P097"/>
<feature type="chain" id="PRO_5010699184" evidence="1">
    <location>
        <begin position="27"/>
        <end position="178"/>
    </location>
</feature>
<accession>A0A1V1P097</accession>
<reference evidence="3" key="1">
    <citation type="submission" date="2012-11" db="EMBL/GenBank/DDBJ databases">
        <authorList>
            <person name="Lucero-Rivera Y.E."/>
            <person name="Tovar-Ramirez D."/>
        </authorList>
    </citation>
    <scope>NUCLEOTIDE SEQUENCE [LARGE SCALE GENOMIC DNA]</scope>
    <source>
        <strain evidence="3">Araruama</strain>
    </source>
</reference>
<keyword evidence="1" id="KW-0732">Signal</keyword>
<gene>
    <name evidence="2" type="ORF">OMM_04667</name>
</gene>
<protein>
    <submittedName>
        <fullName evidence="2">Uncharacterized protein</fullName>
    </submittedName>
</protein>
<evidence type="ECO:0000313" key="3">
    <source>
        <dbReference type="Proteomes" id="UP000189670"/>
    </source>
</evidence>
<feature type="signal peptide" evidence="1">
    <location>
        <begin position="1"/>
        <end position="26"/>
    </location>
</feature>
<dbReference type="EMBL" id="ATBP01001017">
    <property type="protein sequence ID" value="ETR68250.1"/>
    <property type="molecule type" value="Genomic_DNA"/>
</dbReference>
<sequence>MKGFKCMKLLTGLLSMVLIMGFFASAAMGSVVPMTVSYQGELANVDANAVTMTFYLFADENGQQTKWSQEIRNIDVVNGVVSTILGADEQNSITEGVLSSAKYLGIRINNGDIMQPISELTSSIFAMRAAVADKLASGAVAFTLEHVAPGSIPAGALADNSVASININDDAVTSKKHR</sequence>
<organism evidence="2 3">
    <name type="scientific">Candidatus Magnetoglobus multicellularis str. Araruama</name>
    <dbReference type="NCBI Taxonomy" id="890399"/>
    <lineage>
        <taxon>Bacteria</taxon>
        <taxon>Pseudomonadati</taxon>
        <taxon>Thermodesulfobacteriota</taxon>
        <taxon>Desulfobacteria</taxon>
        <taxon>Desulfobacterales</taxon>
        <taxon>Desulfobacteraceae</taxon>
        <taxon>Candidatus Magnetoglobus</taxon>
    </lineage>
</organism>
<proteinExistence type="predicted"/>
<comment type="caution">
    <text evidence="2">The sequence shown here is derived from an EMBL/GenBank/DDBJ whole genome shotgun (WGS) entry which is preliminary data.</text>
</comment>
<evidence type="ECO:0000313" key="2">
    <source>
        <dbReference type="EMBL" id="ETR68250.1"/>
    </source>
</evidence>
<name>A0A1V1P097_9BACT</name>